<dbReference type="PANTHER" id="PTHR43235">
    <property type="entry name" value="GLUTAMINE AMIDOTRANSFERASE PB2B2.05-RELATED"/>
    <property type="match status" value="1"/>
</dbReference>
<keyword evidence="6" id="KW-0378">Hydrolase</keyword>
<evidence type="ECO:0000256" key="3">
    <source>
        <dbReference type="ARBA" id="ARBA00055068"/>
    </source>
</evidence>
<evidence type="ECO:0000313" key="6">
    <source>
        <dbReference type="EMBL" id="KZD25056.1"/>
    </source>
</evidence>
<comment type="function">
    <text evidence="3">Involved in the breakdown of putrescine via hydrolysis of the gamma-glutamyl linkage of gamma-glutamyl-gamma-aminobutyrate.</text>
</comment>
<evidence type="ECO:0000313" key="7">
    <source>
        <dbReference type="Proteomes" id="UP000076574"/>
    </source>
</evidence>
<dbReference type="GO" id="GO:0033969">
    <property type="term" value="F:gamma-glutamyl-gamma-aminobutyrate hydrolase activity"/>
    <property type="evidence" value="ECO:0007669"/>
    <property type="project" value="UniProtKB-EC"/>
</dbReference>
<keyword evidence="7" id="KW-1185">Reference proteome</keyword>
<dbReference type="InterPro" id="IPR011697">
    <property type="entry name" value="Peptidase_C26"/>
</dbReference>
<dbReference type="PROSITE" id="PS51273">
    <property type="entry name" value="GATASE_TYPE_1"/>
    <property type="match status" value="1"/>
</dbReference>
<organism evidence="6 7">
    <name type="scientific">Tardiphaga robiniae</name>
    <dbReference type="NCBI Taxonomy" id="943830"/>
    <lineage>
        <taxon>Bacteria</taxon>
        <taxon>Pseudomonadati</taxon>
        <taxon>Pseudomonadota</taxon>
        <taxon>Alphaproteobacteria</taxon>
        <taxon>Hyphomicrobiales</taxon>
        <taxon>Nitrobacteraceae</taxon>
        <taxon>Tardiphaga</taxon>
    </lineage>
</organism>
<dbReference type="Pfam" id="PF07722">
    <property type="entry name" value="Peptidase_C26"/>
    <property type="match status" value="1"/>
</dbReference>
<dbReference type="CDD" id="cd01745">
    <property type="entry name" value="GATase1_2"/>
    <property type="match status" value="1"/>
</dbReference>
<dbReference type="OrthoDB" id="9813383at2"/>
<dbReference type="GO" id="GO:0005829">
    <property type="term" value="C:cytosol"/>
    <property type="evidence" value="ECO:0007669"/>
    <property type="project" value="TreeGrafter"/>
</dbReference>
<dbReference type="SUPFAM" id="SSF52317">
    <property type="entry name" value="Class I glutamine amidotransferase-like"/>
    <property type="match status" value="1"/>
</dbReference>
<accession>A0A164AN19</accession>
<protein>
    <recommendedName>
        <fullName evidence="5">gamma-glutamyl-gamma-aminobutyrate hydrolase</fullName>
        <ecNumber evidence="5">3.5.1.94</ecNumber>
    </recommendedName>
</protein>
<name>A0A164AN19_9BRAD</name>
<comment type="catalytic activity">
    <reaction evidence="2">
        <text>4-(gamma-L-glutamylamino)butanoate + H2O = 4-aminobutanoate + L-glutamate</text>
        <dbReference type="Rhea" id="RHEA:19737"/>
        <dbReference type="ChEBI" id="CHEBI:15377"/>
        <dbReference type="ChEBI" id="CHEBI:29985"/>
        <dbReference type="ChEBI" id="CHEBI:58800"/>
        <dbReference type="ChEBI" id="CHEBI:59888"/>
        <dbReference type="EC" id="3.5.1.94"/>
    </reaction>
</comment>
<dbReference type="EC" id="3.5.1.94" evidence="5"/>
<dbReference type="PANTHER" id="PTHR43235:SF1">
    <property type="entry name" value="GLUTAMINE AMIDOTRANSFERASE PB2B2.05-RELATED"/>
    <property type="match status" value="1"/>
</dbReference>
<dbReference type="EMBL" id="LVYV01000001">
    <property type="protein sequence ID" value="KZD25056.1"/>
    <property type="molecule type" value="Genomic_DNA"/>
</dbReference>
<dbReference type="Proteomes" id="UP000076574">
    <property type="component" value="Unassembled WGS sequence"/>
</dbReference>
<dbReference type="STRING" id="943830.A4A58_00800"/>
<dbReference type="InterPro" id="IPR029062">
    <property type="entry name" value="Class_I_gatase-like"/>
</dbReference>
<sequence length="273" mass="29368">MPTKTRPVIGVIGNAYRIENRFSVQAVGENNLRAVAEVANALPMMFAGTPDITDIGQVLDLVDGILLTGARANVHPTRFGMEAHARHEPYDNGRDAVALAMIEACVARGVPIFGICRGLQEMNVAFGGSLHPEIREIPGRINHRMPRLESGEIHPDPAVVFADRHEVHLTSNGTFASLLGRETITVNSLHGQGIDIPGERVVIEGIAEDGTIEAIRIADAPSFALGVQWHAEYDPQINPINRTLFQAFGEAVAGRRQRGGVMAAVAPLSTATR</sequence>
<comment type="similarity">
    <text evidence="1">Belongs to the peptidase C26 family.</text>
</comment>
<dbReference type="Gene3D" id="3.40.50.880">
    <property type="match status" value="1"/>
</dbReference>
<dbReference type="FunFam" id="3.40.50.880:FF:000030">
    <property type="entry name" value="Gamma-glutamyl-gamma-aminobutyrate hydrolase PuuD"/>
    <property type="match status" value="1"/>
</dbReference>
<dbReference type="AlphaFoldDB" id="A0A164AN19"/>
<dbReference type="InterPro" id="IPR044668">
    <property type="entry name" value="PuuD-like"/>
</dbReference>
<evidence type="ECO:0000256" key="4">
    <source>
        <dbReference type="ARBA" id="ARBA00060634"/>
    </source>
</evidence>
<comment type="caution">
    <text evidence="6">The sequence shown here is derived from an EMBL/GenBank/DDBJ whole genome shotgun (WGS) entry which is preliminary data.</text>
</comment>
<dbReference type="GO" id="GO:0006598">
    <property type="term" value="P:polyamine catabolic process"/>
    <property type="evidence" value="ECO:0007669"/>
    <property type="project" value="TreeGrafter"/>
</dbReference>
<evidence type="ECO:0000256" key="1">
    <source>
        <dbReference type="ARBA" id="ARBA00011083"/>
    </source>
</evidence>
<reference evidence="6 7" key="1">
    <citation type="submission" date="2016-03" db="EMBL/GenBank/DDBJ databases">
        <title>Microsymbionts genomes from the relict species Vavilovia formosa (Stev.) Fed.</title>
        <authorList>
            <person name="Kopat V."/>
            <person name="Chirak E."/>
            <person name="Kimeklis A."/>
            <person name="Andronov E."/>
        </authorList>
    </citation>
    <scope>NUCLEOTIDE SEQUENCE [LARGE SCALE GENOMIC DNA]</scope>
    <source>
        <strain evidence="6 7">Vaf07</strain>
    </source>
</reference>
<gene>
    <name evidence="6" type="ORF">A4A58_00800</name>
</gene>
<evidence type="ECO:0000256" key="2">
    <source>
        <dbReference type="ARBA" id="ARBA00052718"/>
    </source>
</evidence>
<evidence type="ECO:0000256" key="5">
    <source>
        <dbReference type="ARBA" id="ARBA00066788"/>
    </source>
</evidence>
<proteinExistence type="inferred from homology"/>
<dbReference type="RefSeq" id="WP_068728926.1">
    <property type="nucleotide sequence ID" value="NZ_LVYV01000001.1"/>
</dbReference>
<comment type="pathway">
    <text evidence="4">Amine and polyamine degradation; putrescine degradation; 4-aminobutanoate from putrescine: step 4/4.</text>
</comment>